<dbReference type="EMBL" id="CAJVPU010044699">
    <property type="protein sequence ID" value="CAG8748173.1"/>
    <property type="molecule type" value="Genomic_DNA"/>
</dbReference>
<feature type="non-terminal residue" evidence="1">
    <location>
        <position position="49"/>
    </location>
</feature>
<proteinExistence type="predicted"/>
<reference evidence="1" key="1">
    <citation type="submission" date="2021-06" db="EMBL/GenBank/DDBJ databases">
        <authorList>
            <person name="Kallberg Y."/>
            <person name="Tangrot J."/>
            <person name="Rosling A."/>
        </authorList>
    </citation>
    <scope>NUCLEOTIDE SEQUENCE</scope>
    <source>
        <strain evidence="1">IL203A</strain>
    </source>
</reference>
<dbReference type="Proteomes" id="UP000789702">
    <property type="component" value="Unassembled WGS sequence"/>
</dbReference>
<keyword evidence="2" id="KW-1185">Reference proteome</keyword>
<gene>
    <name evidence="1" type="ORF">DHETER_LOCUS14474</name>
</gene>
<name>A0ACA9QHF6_9GLOM</name>
<organism evidence="1 2">
    <name type="scientific">Dentiscutata heterogama</name>
    <dbReference type="NCBI Taxonomy" id="1316150"/>
    <lineage>
        <taxon>Eukaryota</taxon>
        <taxon>Fungi</taxon>
        <taxon>Fungi incertae sedis</taxon>
        <taxon>Mucoromycota</taxon>
        <taxon>Glomeromycotina</taxon>
        <taxon>Glomeromycetes</taxon>
        <taxon>Diversisporales</taxon>
        <taxon>Gigasporaceae</taxon>
        <taxon>Dentiscutata</taxon>
    </lineage>
</organism>
<feature type="non-terminal residue" evidence="1">
    <location>
        <position position="1"/>
    </location>
</feature>
<sequence length="49" mass="5343">LSISNSISFMPNLSTSSNDQHPSTSSSCINLSSNDQPHDIVICKIFIFD</sequence>
<comment type="caution">
    <text evidence="1">The sequence shown here is derived from an EMBL/GenBank/DDBJ whole genome shotgun (WGS) entry which is preliminary data.</text>
</comment>
<evidence type="ECO:0000313" key="2">
    <source>
        <dbReference type="Proteomes" id="UP000789702"/>
    </source>
</evidence>
<accession>A0ACA9QHF6</accession>
<evidence type="ECO:0000313" key="1">
    <source>
        <dbReference type="EMBL" id="CAG8748173.1"/>
    </source>
</evidence>
<protein>
    <submittedName>
        <fullName evidence="1">2172_t:CDS:1</fullName>
    </submittedName>
</protein>